<organism evidence="2 3">
    <name type="scientific">Chryseolinea serpens</name>
    <dbReference type="NCBI Taxonomy" id="947013"/>
    <lineage>
        <taxon>Bacteria</taxon>
        <taxon>Pseudomonadati</taxon>
        <taxon>Bacteroidota</taxon>
        <taxon>Cytophagia</taxon>
        <taxon>Cytophagales</taxon>
        <taxon>Fulvivirgaceae</taxon>
        <taxon>Chryseolinea</taxon>
    </lineage>
</organism>
<dbReference type="PROSITE" id="PS51257">
    <property type="entry name" value="PROKAR_LIPOPROTEIN"/>
    <property type="match status" value="1"/>
</dbReference>
<dbReference type="AlphaFoldDB" id="A0A1M5VXB3"/>
<protein>
    <submittedName>
        <fullName evidence="2">Major paralogous domain-containing protein</fullName>
    </submittedName>
</protein>
<dbReference type="OrthoDB" id="9805760at2"/>
<accession>A0A1M5VXB3</accession>
<evidence type="ECO:0000313" key="2">
    <source>
        <dbReference type="EMBL" id="SHH79876.1"/>
    </source>
</evidence>
<evidence type="ECO:0000313" key="3">
    <source>
        <dbReference type="Proteomes" id="UP000184212"/>
    </source>
</evidence>
<reference evidence="2 3" key="1">
    <citation type="submission" date="2016-11" db="EMBL/GenBank/DDBJ databases">
        <authorList>
            <person name="Jaros S."/>
            <person name="Januszkiewicz K."/>
            <person name="Wedrychowicz H."/>
        </authorList>
    </citation>
    <scope>NUCLEOTIDE SEQUENCE [LARGE SCALE GENOMIC DNA]</scope>
    <source>
        <strain evidence="2 3">DSM 24574</strain>
    </source>
</reference>
<proteinExistence type="predicted"/>
<dbReference type="InterPro" id="IPR011871">
    <property type="entry name" value="Fib_succ_major"/>
</dbReference>
<dbReference type="NCBIfam" id="TIGR02145">
    <property type="entry name" value="Fib_succ_major"/>
    <property type="match status" value="1"/>
</dbReference>
<dbReference type="Pfam" id="PF09603">
    <property type="entry name" value="Fib_succ_major"/>
    <property type="match status" value="1"/>
</dbReference>
<dbReference type="RefSeq" id="WP_073140982.1">
    <property type="nucleotide sequence ID" value="NZ_FQWQ01000004.1"/>
</dbReference>
<dbReference type="STRING" id="947013.SAMN04488109_5495"/>
<feature type="domain" description="Fibrobacter succinogenes major paralogous" evidence="1">
    <location>
        <begin position="51"/>
        <end position="201"/>
    </location>
</feature>
<dbReference type="Proteomes" id="UP000184212">
    <property type="component" value="Unassembled WGS sequence"/>
</dbReference>
<evidence type="ECO:0000259" key="1">
    <source>
        <dbReference type="Pfam" id="PF09603"/>
    </source>
</evidence>
<sequence length="206" mass="23306">MKITSLTVFAASIFLITGCATSSLKNQRPTSAKDKDGNTYASQIMLDNRQWTTENLRVDIPGSYCYEDLKPNCDRYGRLYTWESAKKGCEMLGKEWQLPTNEEWERLTGYYGGIYKDSIHNGGATYTALLYGGNSGFNILLGGNREISGTYKRLEAHGFYWTATDTDAEHAWIYNFGKGSKILNRHSDTEKARAYSVRCVRKNPSK</sequence>
<dbReference type="EMBL" id="FQWQ01000004">
    <property type="protein sequence ID" value="SHH79876.1"/>
    <property type="molecule type" value="Genomic_DNA"/>
</dbReference>
<name>A0A1M5VXB3_9BACT</name>
<keyword evidence="3" id="KW-1185">Reference proteome</keyword>
<gene>
    <name evidence="2" type="ORF">SAMN04488109_5495</name>
</gene>